<evidence type="ECO:0000313" key="3">
    <source>
        <dbReference type="Proteomes" id="UP001044222"/>
    </source>
</evidence>
<feature type="region of interest" description="Disordered" evidence="1">
    <location>
        <begin position="103"/>
        <end position="151"/>
    </location>
</feature>
<feature type="region of interest" description="Disordered" evidence="1">
    <location>
        <begin position="189"/>
        <end position="284"/>
    </location>
</feature>
<dbReference type="AlphaFoldDB" id="A0A9D3MPL3"/>
<protein>
    <submittedName>
        <fullName evidence="2">Uncharacterized protein</fullName>
    </submittedName>
</protein>
<comment type="caution">
    <text evidence="2">The sequence shown here is derived from an EMBL/GenBank/DDBJ whole genome shotgun (WGS) entry which is preliminary data.</text>
</comment>
<evidence type="ECO:0000313" key="2">
    <source>
        <dbReference type="EMBL" id="KAG5852769.1"/>
    </source>
</evidence>
<feature type="compositionally biased region" description="Acidic residues" evidence="1">
    <location>
        <begin position="258"/>
        <end position="278"/>
    </location>
</feature>
<feature type="compositionally biased region" description="Polar residues" evidence="1">
    <location>
        <begin position="105"/>
        <end position="116"/>
    </location>
</feature>
<name>A0A9D3MPL3_ANGAN</name>
<organism evidence="2 3">
    <name type="scientific">Anguilla anguilla</name>
    <name type="common">European freshwater eel</name>
    <name type="synonym">Muraena anguilla</name>
    <dbReference type="NCBI Taxonomy" id="7936"/>
    <lineage>
        <taxon>Eukaryota</taxon>
        <taxon>Metazoa</taxon>
        <taxon>Chordata</taxon>
        <taxon>Craniata</taxon>
        <taxon>Vertebrata</taxon>
        <taxon>Euteleostomi</taxon>
        <taxon>Actinopterygii</taxon>
        <taxon>Neopterygii</taxon>
        <taxon>Teleostei</taxon>
        <taxon>Anguilliformes</taxon>
        <taxon>Anguillidae</taxon>
        <taxon>Anguilla</taxon>
    </lineage>
</organism>
<sequence length="391" mass="43108">MITSYATLQRNTYCLRAEGWLQLSCPDDLPDLSAVRTVRHEETTRQMRRKGSPGPESRDSGFKFLQIKGSSNDCLPGCSSDGELAEPEDLLHYRPPQAVEPRVATQFSQNHPSMDSPTDHCPEHPHKQQTGQNRGRRITQDDMGYSSGGWATTDPAHWGGFSPWMHEYESQSDSDVDRPEPDVVLDDLASRRFRSPSPATPANYAIPMSPVGTRAGGGLSLQQAAARQAPSRQNLAYLSSSSPSPTPGRLRPSLEDVPLTEELYEDSEDEEGEGEEGYADPIQDDLYTRRVGLSHQPSKTWPMTSSCPSIGRQRRMLMFARSNWGPSVVHGTGRCKGSAQRNPVHRQMTLTVTSVLGLEGLHLHVLKLAGLLITLKHLEALPTLSSSQLFG</sequence>
<proteinExistence type="predicted"/>
<reference evidence="2" key="1">
    <citation type="submission" date="2021-01" db="EMBL/GenBank/DDBJ databases">
        <title>A chromosome-scale assembly of European eel, Anguilla anguilla.</title>
        <authorList>
            <person name="Henkel C."/>
            <person name="Jong-Raadsen S.A."/>
            <person name="Dufour S."/>
            <person name="Weltzien F.-A."/>
            <person name="Palstra A.P."/>
            <person name="Pelster B."/>
            <person name="Spaink H.P."/>
            <person name="Van Den Thillart G.E."/>
            <person name="Jansen H."/>
            <person name="Zahm M."/>
            <person name="Klopp C."/>
            <person name="Cedric C."/>
            <person name="Louis A."/>
            <person name="Berthelot C."/>
            <person name="Parey E."/>
            <person name="Roest Crollius H."/>
            <person name="Montfort J."/>
            <person name="Robinson-Rechavi M."/>
            <person name="Bucao C."/>
            <person name="Bouchez O."/>
            <person name="Gislard M."/>
            <person name="Lluch J."/>
            <person name="Milhes M."/>
            <person name="Lampietro C."/>
            <person name="Lopez Roques C."/>
            <person name="Donnadieu C."/>
            <person name="Braasch I."/>
            <person name="Desvignes T."/>
            <person name="Postlethwait J."/>
            <person name="Bobe J."/>
            <person name="Guiguen Y."/>
            <person name="Dirks R."/>
        </authorList>
    </citation>
    <scope>NUCLEOTIDE SEQUENCE</scope>
    <source>
        <strain evidence="2">Tag_6206</strain>
        <tissue evidence="2">Liver</tissue>
    </source>
</reference>
<dbReference type="Proteomes" id="UP001044222">
    <property type="component" value="Unassembled WGS sequence"/>
</dbReference>
<gene>
    <name evidence="2" type="ORF">ANANG_G00066080</name>
</gene>
<feature type="compositionally biased region" description="Polar residues" evidence="1">
    <location>
        <begin position="234"/>
        <end position="243"/>
    </location>
</feature>
<accession>A0A9D3MPL3</accession>
<feature type="compositionally biased region" description="Low complexity" evidence="1">
    <location>
        <begin position="220"/>
        <end position="233"/>
    </location>
</feature>
<feature type="region of interest" description="Disordered" evidence="1">
    <location>
        <begin position="40"/>
        <end position="62"/>
    </location>
</feature>
<feature type="compositionally biased region" description="Basic and acidic residues" evidence="1">
    <location>
        <begin position="117"/>
        <end position="126"/>
    </location>
</feature>
<keyword evidence="3" id="KW-1185">Reference proteome</keyword>
<dbReference type="EMBL" id="JAFIRN010000003">
    <property type="protein sequence ID" value="KAG5852769.1"/>
    <property type="molecule type" value="Genomic_DNA"/>
</dbReference>
<evidence type="ECO:0000256" key="1">
    <source>
        <dbReference type="SAM" id="MobiDB-lite"/>
    </source>
</evidence>